<keyword evidence="3" id="KW-1185">Reference proteome</keyword>
<keyword evidence="1" id="KW-0732">Signal</keyword>
<reference evidence="2 3" key="1">
    <citation type="submission" date="2018-04" db="EMBL/GenBank/DDBJ databases">
        <title>Genomic Encyclopedia of Archaeal and Bacterial Type Strains, Phase II (KMG-II): from individual species to whole genera.</title>
        <authorList>
            <person name="Goeker M."/>
        </authorList>
    </citation>
    <scope>NUCLEOTIDE SEQUENCE [LARGE SCALE GENOMIC DNA]</scope>
    <source>
        <strain evidence="2 3">DSM 23382</strain>
    </source>
</reference>
<dbReference type="EMBL" id="QAYG01000001">
    <property type="protein sequence ID" value="PTW62314.1"/>
    <property type="molecule type" value="Genomic_DNA"/>
</dbReference>
<feature type="chain" id="PRO_5015456907" evidence="1">
    <location>
        <begin position="20"/>
        <end position="481"/>
    </location>
</feature>
<feature type="signal peptide" evidence="1">
    <location>
        <begin position="1"/>
        <end position="19"/>
    </location>
</feature>
<evidence type="ECO:0000313" key="2">
    <source>
        <dbReference type="EMBL" id="PTW62314.1"/>
    </source>
</evidence>
<organism evidence="2 3">
    <name type="scientific">Breoghania corrubedonensis</name>
    <dbReference type="NCBI Taxonomy" id="665038"/>
    <lineage>
        <taxon>Bacteria</taxon>
        <taxon>Pseudomonadati</taxon>
        <taxon>Pseudomonadota</taxon>
        <taxon>Alphaproteobacteria</taxon>
        <taxon>Hyphomicrobiales</taxon>
        <taxon>Stappiaceae</taxon>
        <taxon>Breoghania</taxon>
    </lineage>
</organism>
<accession>A0A2T5VEY7</accession>
<sequence>MAGCVLAALLCAQPHTALADGGGVPQVAADASVAIIVNAPWRAYPNLVPLSRLGFPARYTIAVDETKTGEGSVEPLIGLKRMGGALQTGIEPGGETLVEGTDIGVLGVAAATAESALNGTYMLEGLSPAILIGNTWGGQAGVTDILGSETSIPQSFTIAEFSVPHFVRLCIDRIIDPGNSGNTLPLVAFSVDGEAVTRSAPGNARDVAMWQHGCVDLSGSTFTATLVRKIDPDKPPLPFPGPVRVLGALAFAPLDQVRAATNLANLEPKPRLGGTFQATWRTFYRNAVIAYNLPAAMEYAISYPEFVNDGYQSSTTVNREKGKPAILMHEGGGVVVHASQVSLTKAVPSGIGKFMLVGYGEADFDTVKFALSGDPRFAPAAPQITVARFQEPQLMRVCIDSSKLIIGGHIGLQADPSRRAHATIFADGRPVLPGGLPIPLFKACMDLAAKTVEVGFFADQQLDPGAWRIEGTLYHRPLSAN</sequence>
<dbReference type="AlphaFoldDB" id="A0A2T5VEY7"/>
<name>A0A2T5VEY7_9HYPH</name>
<evidence type="ECO:0000313" key="3">
    <source>
        <dbReference type="Proteomes" id="UP000244081"/>
    </source>
</evidence>
<evidence type="ECO:0000256" key="1">
    <source>
        <dbReference type="SAM" id="SignalP"/>
    </source>
</evidence>
<dbReference type="RefSeq" id="WP_107987902.1">
    <property type="nucleotide sequence ID" value="NZ_QAYG01000001.1"/>
</dbReference>
<comment type="caution">
    <text evidence="2">The sequence shown here is derived from an EMBL/GenBank/DDBJ whole genome shotgun (WGS) entry which is preliminary data.</text>
</comment>
<gene>
    <name evidence="2" type="ORF">C8N35_101354</name>
</gene>
<protein>
    <submittedName>
        <fullName evidence="2">Uncharacterized protein</fullName>
    </submittedName>
</protein>
<dbReference type="Proteomes" id="UP000244081">
    <property type="component" value="Unassembled WGS sequence"/>
</dbReference>
<proteinExistence type="predicted"/>